<gene>
    <name evidence="1" type="ORF">DKZ35_06435</name>
</gene>
<dbReference type="Proteomes" id="UP000245735">
    <property type="component" value="Unassembled WGS sequence"/>
</dbReference>
<dbReference type="AlphaFoldDB" id="A0ABD6Y628"/>
<name>A0ABD6Y628_LIMRT</name>
<organism evidence="1 2">
    <name type="scientific">Limosilactobacillus reuteri</name>
    <name type="common">Lactobacillus reuteri</name>
    <dbReference type="NCBI Taxonomy" id="1598"/>
    <lineage>
        <taxon>Bacteria</taxon>
        <taxon>Bacillati</taxon>
        <taxon>Bacillota</taxon>
        <taxon>Bacilli</taxon>
        <taxon>Lactobacillales</taxon>
        <taxon>Lactobacillaceae</taxon>
        <taxon>Limosilactobacillus</taxon>
    </lineage>
</organism>
<reference evidence="2" key="1">
    <citation type="journal article" date="2018" name="Front. Microbiol.">
        <title>Comparative Genomics of the Herbivore Gut Symbiont Lactobacillus reuteri Reveals Genetic Diversity and Lifestyle Adaptation.</title>
        <authorList>
            <person name="Zhao J."/>
        </authorList>
    </citation>
    <scope>NUCLEOTIDE SEQUENCE [LARGE SCALE GENOMIC DNA]</scope>
    <source>
        <strain evidence="2">LR9</strain>
    </source>
</reference>
<protein>
    <submittedName>
        <fullName evidence="1">Uncharacterized protein</fullName>
    </submittedName>
</protein>
<dbReference type="RefSeq" id="WP_109884013.1">
    <property type="nucleotide sequence ID" value="NZ_QGHR01000013.1"/>
</dbReference>
<evidence type="ECO:0000313" key="2">
    <source>
        <dbReference type="Proteomes" id="UP000245735"/>
    </source>
</evidence>
<accession>A0ABD6Y628</accession>
<dbReference type="EMBL" id="QGHV01000035">
    <property type="protein sequence ID" value="PWT37200.1"/>
    <property type="molecule type" value="Genomic_DNA"/>
</dbReference>
<evidence type="ECO:0000313" key="1">
    <source>
        <dbReference type="EMBL" id="PWT37200.1"/>
    </source>
</evidence>
<comment type="caution">
    <text evidence="1">The sequence shown here is derived from an EMBL/GenBank/DDBJ whole genome shotgun (WGS) entry which is preliminary data.</text>
</comment>
<sequence length="95" mass="11183">MTLTRNALYYYLRSNKINSAEIARKNNVTRQSFQQSMDLDFWKLRLGTFAGVSKVTKKSIPSLVDETLKINDLVEKNKTMDEKEFIENLRWGIYD</sequence>
<proteinExistence type="predicted"/>